<evidence type="ECO:0000313" key="6">
    <source>
        <dbReference type="Proteomes" id="UP000824469"/>
    </source>
</evidence>
<dbReference type="Gene3D" id="3.30.70.330">
    <property type="match status" value="2"/>
</dbReference>
<dbReference type="PANTHER" id="PTHR23236">
    <property type="entry name" value="EUKARYOTIC TRANSLATION INITIATION FACTOR 4B/4H"/>
    <property type="match status" value="1"/>
</dbReference>
<gene>
    <name evidence="5" type="ORF">KI387_001931</name>
</gene>
<dbReference type="SUPFAM" id="SSF54928">
    <property type="entry name" value="RNA-binding domain, RBD"/>
    <property type="match status" value="2"/>
</dbReference>
<reference evidence="5 6" key="1">
    <citation type="journal article" date="2021" name="Nat. Plants">
        <title>The Taxus genome provides insights into paclitaxel biosynthesis.</title>
        <authorList>
            <person name="Xiong X."/>
            <person name="Gou J."/>
            <person name="Liao Q."/>
            <person name="Li Y."/>
            <person name="Zhou Q."/>
            <person name="Bi G."/>
            <person name="Li C."/>
            <person name="Du R."/>
            <person name="Wang X."/>
            <person name="Sun T."/>
            <person name="Guo L."/>
            <person name="Liang H."/>
            <person name="Lu P."/>
            <person name="Wu Y."/>
            <person name="Zhang Z."/>
            <person name="Ro D.K."/>
            <person name="Shang Y."/>
            <person name="Huang S."/>
            <person name="Yan J."/>
        </authorList>
    </citation>
    <scope>NUCLEOTIDE SEQUENCE [LARGE SCALE GENOMIC DNA]</scope>
    <source>
        <strain evidence="5">Ta-2019</strain>
    </source>
</reference>
<dbReference type="OMA" id="TITNIRW"/>
<feature type="region of interest" description="Disordered" evidence="3">
    <location>
        <begin position="254"/>
        <end position="303"/>
    </location>
</feature>
<evidence type="ECO:0000256" key="1">
    <source>
        <dbReference type="ARBA" id="ARBA00022884"/>
    </source>
</evidence>
<feature type="domain" description="RRM" evidence="4">
    <location>
        <begin position="181"/>
        <end position="257"/>
    </location>
</feature>
<dbReference type="Proteomes" id="UP000824469">
    <property type="component" value="Unassembled WGS sequence"/>
</dbReference>
<feature type="compositionally biased region" description="Acidic residues" evidence="3">
    <location>
        <begin position="44"/>
        <end position="58"/>
    </location>
</feature>
<dbReference type="Pfam" id="PF00076">
    <property type="entry name" value="RRM_1"/>
    <property type="match status" value="2"/>
</dbReference>
<dbReference type="InterPro" id="IPR000504">
    <property type="entry name" value="RRM_dom"/>
</dbReference>
<dbReference type="AlphaFoldDB" id="A0AA38LLY4"/>
<accession>A0AA38LLY4</accession>
<dbReference type="PROSITE" id="PS50102">
    <property type="entry name" value="RRM"/>
    <property type="match status" value="2"/>
</dbReference>
<feature type="non-terminal residue" evidence="5">
    <location>
        <position position="1"/>
    </location>
</feature>
<dbReference type="EMBL" id="JAHRHJ020000001">
    <property type="protein sequence ID" value="KAH9329823.1"/>
    <property type="molecule type" value="Genomic_DNA"/>
</dbReference>
<evidence type="ECO:0000259" key="4">
    <source>
        <dbReference type="PROSITE" id="PS50102"/>
    </source>
</evidence>
<organism evidence="5 6">
    <name type="scientific">Taxus chinensis</name>
    <name type="common">Chinese yew</name>
    <name type="synonym">Taxus wallichiana var. chinensis</name>
    <dbReference type="NCBI Taxonomy" id="29808"/>
    <lineage>
        <taxon>Eukaryota</taxon>
        <taxon>Viridiplantae</taxon>
        <taxon>Streptophyta</taxon>
        <taxon>Embryophyta</taxon>
        <taxon>Tracheophyta</taxon>
        <taxon>Spermatophyta</taxon>
        <taxon>Pinopsida</taxon>
        <taxon>Pinidae</taxon>
        <taxon>Conifers II</taxon>
        <taxon>Cupressales</taxon>
        <taxon>Taxaceae</taxon>
        <taxon>Taxus</taxon>
    </lineage>
</organism>
<proteinExistence type="predicted"/>
<dbReference type="PANTHER" id="PTHR23236:SF11">
    <property type="entry name" value="EUKARYOTIC TRANSLATION INITIATION FACTOR 4H"/>
    <property type="match status" value="1"/>
</dbReference>
<evidence type="ECO:0000256" key="2">
    <source>
        <dbReference type="PROSITE-ProRule" id="PRU00176"/>
    </source>
</evidence>
<protein>
    <recommendedName>
        <fullName evidence="4">RRM domain-containing protein</fullName>
    </recommendedName>
</protein>
<dbReference type="GO" id="GO:0003723">
    <property type="term" value="F:RNA binding"/>
    <property type="evidence" value="ECO:0007669"/>
    <property type="project" value="UniProtKB-UniRule"/>
</dbReference>
<name>A0AA38LLY4_TAXCH</name>
<feature type="domain" description="RRM" evidence="4">
    <location>
        <begin position="88"/>
        <end position="161"/>
    </location>
</feature>
<evidence type="ECO:0000256" key="3">
    <source>
        <dbReference type="SAM" id="MobiDB-lite"/>
    </source>
</evidence>
<sequence length="303" mass="32699">KPAAKPVAQLVAKQESRRKDETSEEIDEEYAKEGNNSSEKEASEGSEEASDDEMEGLEEVSVPDKTSIQKDKSFSQKMPNASAPPGLKTLFLGNLAFSADVTNIYQFFEDVVDVRLAAKDSGSLRGYGYVDFATEEAAMKAMEKNGQELCGRCVNLDFAQKRNTPSGKQDGNNSNGKWQKSTAFVRGFDKSQEEDDVRNSLSEHFKICGEIVNIRIPMDIGSGCTKGFAYVEFKDTASLCKALELNDNEFSVETAKEKSGGRRGGGRFFGGRDRSSSGGHGGWRHLGAGAGAGAGAAGRSRGR</sequence>
<dbReference type="InterPro" id="IPR035979">
    <property type="entry name" value="RBD_domain_sf"/>
</dbReference>
<comment type="caution">
    <text evidence="5">The sequence shown here is derived from an EMBL/GenBank/DDBJ whole genome shotgun (WGS) entry which is preliminary data.</text>
</comment>
<evidence type="ECO:0000313" key="5">
    <source>
        <dbReference type="EMBL" id="KAH9329823.1"/>
    </source>
</evidence>
<dbReference type="SMART" id="SM00360">
    <property type="entry name" value="RRM"/>
    <property type="match status" value="2"/>
</dbReference>
<feature type="region of interest" description="Disordered" evidence="3">
    <location>
        <begin position="1"/>
        <end position="83"/>
    </location>
</feature>
<dbReference type="GO" id="GO:0005730">
    <property type="term" value="C:nucleolus"/>
    <property type="evidence" value="ECO:0007669"/>
    <property type="project" value="TreeGrafter"/>
</dbReference>
<feature type="non-terminal residue" evidence="5">
    <location>
        <position position="303"/>
    </location>
</feature>
<dbReference type="InterPro" id="IPR012677">
    <property type="entry name" value="Nucleotide-bd_a/b_plait_sf"/>
</dbReference>
<keyword evidence="6" id="KW-1185">Reference proteome</keyword>
<keyword evidence="1 2" id="KW-0694">RNA-binding</keyword>